<protein>
    <recommendedName>
        <fullName evidence="2">Glucose-methanol-choline oxidoreductase N-terminal domain-containing protein</fullName>
    </recommendedName>
</protein>
<dbReference type="SUPFAM" id="SSF51905">
    <property type="entry name" value="FAD/NAD(P)-binding domain"/>
    <property type="match status" value="1"/>
</dbReference>
<evidence type="ECO:0000313" key="4">
    <source>
        <dbReference type="Proteomes" id="UP001600888"/>
    </source>
</evidence>
<name>A0ABR4EMP3_9PEZI</name>
<dbReference type="PANTHER" id="PTHR11552">
    <property type="entry name" value="GLUCOSE-METHANOL-CHOLINE GMC OXIDOREDUCTASE"/>
    <property type="match status" value="1"/>
</dbReference>
<dbReference type="Pfam" id="PF00732">
    <property type="entry name" value="GMC_oxred_N"/>
    <property type="match status" value="1"/>
</dbReference>
<evidence type="ECO:0000313" key="3">
    <source>
        <dbReference type="EMBL" id="KAL2283713.1"/>
    </source>
</evidence>
<accession>A0ABR4EMP3</accession>
<dbReference type="Pfam" id="PF05199">
    <property type="entry name" value="GMC_oxred_C"/>
    <property type="match status" value="1"/>
</dbReference>
<dbReference type="PANTHER" id="PTHR11552:SF115">
    <property type="entry name" value="DEHYDROGENASE XPTC-RELATED"/>
    <property type="match status" value="1"/>
</dbReference>
<feature type="domain" description="Glucose-methanol-choline oxidoreductase N-terminal" evidence="2">
    <location>
        <begin position="342"/>
        <end position="356"/>
    </location>
</feature>
<proteinExistence type="inferred from homology"/>
<comment type="similarity">
    <text evidence="1">Belongs to the GMC oxidoreductase family.</text>
</comment>
<dbReference type="InterPro" id="IPR000172">
    <property type="entry name" value="GMC_OxRdtase_N"/>
</dbReference>
<dbReference type="Gene3D" id="3.50.50.60">
    <property type="entry name" value="FAD/NAD(P)-binding domain"/>
    <property type="match status" value="1"/>
</dbReference>
<dbReference type="InterPro" id="IPR036188">
    <property type="entry name" value="FAD/NAD-bd_sf"/>
</dbReference>
<dbReference type="Gene3D" id="3.30.560.10">
    <property type="entry name" value="Glucose Oxidase, domain 3"/>
    <property type="match status" value="1"/>
</dbReference>
<gene>
    <name evidence="3" type="ORF">FJTKL_09759</name>
</gene>
<sequence length="664" mass="72757">MNYVAKTNVTNRRTMLLYGVILICCARVAAGLPAHAASATIIERQDDLLDEYDYIIAGGGTAGLTVADRLTESSNYTVLVIEYGYLDSSDSIVAITTPDQRVAGPDQYSVATRWYNDTTEPQVNLDGRRHTVRAGCTVGGSSAINGMLLDRGSAEDYDSWALVAGEYKEDYAADWGWENFLPAFRKSVTFHPPTQEMQGALGITYDVDAAYQRGGTPPVHSSYRPFQWPIQQRMFNAFKKIPGIASPKEANDGSKYGVVWAPNSIDPATERRSYAKTGHYDSGPGRRDNFHLLPGHRVVQITGSLSDTDGTWVADGVRYKPRGPSKTVSAVRARKEVIVSAGTFHTPQLLERSGIGPEDVLRGAGVQINVALPGVGYNFQSHTSFSFAHSFGVSVFPTQADLTRNSTFATEAQRLWDDGKKGPYTAYVNSGVWLPFPVFSNQTEALVSKIRAQGPDEHLPPGLDPALVAGYVIQKEVLIQQLRSYESAWLESLFFGQTSAGAILQHIFSRGTVHISPDDDGLDTDPIIDYRAFSNPVDLDLNIELLQGVRWYMGHEAMVAALQPRETSPRIYDDAGMRSWMRRTINPDVAHQVGTAALGPKELGGVVGPDLRVHGTSRLSVADNSIVPMVPGSHTSALAYAVGEKVWLSRFYVCRRGPECKRWC</sequence>
<dbReference type="PROSITE" id="PS00624">
    <property type="entry name" value="GMC_OXRED_2"/>
    <property type="match status" value="1"/>
</dbReference>
<evidence type="ECO:0000256" key="1">
    <source>
        <dbReference type="ARBA" id="ARBA00010790"/>
    </source>
</evidence>
<dbReference type="EMBL" id="JBAWTH010000041">
    <property type="protein sequence ID" value="KAL2283713.1"/>
    <property type="molecule type" value="Genomic_DNA"/>
</dbReference>
<comment type="caution">
    <text evidence="3">The sequence shown here is derived from an EMBL/GenBank/DDBJ whole genome shotgun (WGS) entry which is preliminary data.</text>
</comment>
<dbReference type="SUPFAM" id="SSF54373">
    <property type="entry name" value="FAD-linked reductases, C-terminal domain"/>
    <property type="match status" value="1"/>
</dbReference>
<evidence type="ECO:0000259" key="2">
    <source>
        <dbReference type="PROSITE" id="PS00624"/>
    </source>
</evidence>
<dbReference type="InterPro" id="IPR012132">
    <property type="entry name" value="GMC_OxRdtase"/>
</dbReference>
<dbReference type="Proteomes" id="UP001600888">
    <property type="component" value="Unassembled WGS sequence"/>
</dbReference>
<reference evidence="3 4" key="1">
    <citation type="submission" date="2024-03" db="EMBL/GenBank/DDBJ databases">
        <title>A high-quality draft genome sequence of Diaporthe vaccinii, a causative agent of upright dieback and viscid rot disease in cranberry plants.</title>
        <authorList>
            <person name="Sarrasin M."/>
            <person name="Lang B.F."/>
            <person name="Burger G."/>
        </authorList>
    </citation>
    <scope>NUCLEOTIDE SEQUENCE [LARGE SCALE GENOMIC DNA]</scope>
    <source>
        <strain evidence="3 4">IS7</strain>
    </source>
</reference>
<dbReference type="InterPro" id="IPR007867">
    <property type="entry name" value="GMC_OxRtase_C"/>
</dbReference>
<keyword evidence="4" id="KW-1185">Reference proteome</keyword>
<organism evidence="3 4">
    <name type="scientific">Diaporthe vaccinii</name>
    <dbReference type="NCBI Taxonomy" id="105482"/>
    <lineage>
        <taxon>Eukaryota</taxon>
        <taxon>Fungi</taxon>
        <taxon>Dikarya</taxon>
        <taxon>Ascomycota</taxon>
        <taxon>Pezizomycotina</taxon>
        <taxon>Sordariomycetes</taxon>
        <taxon>Sordariomycetidae</taxon>
        <taxon>Diaporthales</taxon>
        <taxon>Diaporthaceae</taxon>
        <taxon>Diaporthe</taxon>
        <taxon>Diaporthe eres species complex</taxon>
    </lineage>
</organism>
<dbReference type="PIRSF" id="PIRSF000137">
    <property type="entry name" value="Alcohol_oxidase"/>
    <property type="match status" value="1"/>
</dbReference>